<dbReference type="OrthoDB" id="9787061at2"/>
<dbReference type="NCBIfam" id="NF010925">
    <property type="entry name" value="PRK14345.1"/>
    <property type="match status" value="1"/>
</dbReference>
<protein>
    <recommendedName>
        <fullName evidence="5 6">Octanoyltransferase</fullName>
        <ecNumber evidence="5 6">2.3.1.181</ecNumber>
    </recommendedName>
    <alternativeName>
        <fullName evidence="5">Lipoate-protein ligase B</fullName>
    </alternativeName>
    <alternativeName>
        <fullName evidence="5">Lipoyl/octanoyl transferase</fullName>
    </alternativeName>
    <alternativeName>
        <fullName evidence="5">Octanoyl-[acyl-carrier-protein]-protein N-octanoyltransferase</fullName>
    </alternativeName>
</protein>
<dbReference type="NCBIfam" id="NF010921">
    <property type="entry name" value="PRK14341.1"/>
    <property type="match status" value="1"/>
</dbReference>
<dbReference type="RefSeq" id="WP_136944176.1">
    <property type="nucleotide sequence ID" value="NZ_SWKR01000002.1"/>
</dbReference>
<dbReference type="AlphaFoldDB" id="A0A4U1L5Y3"/>
<feature type="binding site" evidence="5 8">
    <location>
        <begin position="71"/>
        <end position="78"/>
    </location>
    <ligand>
        <name>substrate</name>
    </ligand>
</feature>
<reference evidence="11 12" key="1">
    <citation type="submission" date="2019-04" db="EMBL/GenBank/DDBJ databases">
        <authorList>
            <person name="Yang Y."/>
            <person name="Wei D."/>
        </authorList>
    </citation>
    <scope>NUCLEOTIDE SEQUENCE [LARGE SCALE GENOMIC DNA]</scope>
    <source>
        <strain evidence="11 12">L-1-4w-11</strain>
    </source>
</reference>
<accession>A0A4U1L5Y3</accession>
<evidence type="ECO:0000256" key="6">
    <source>
        <dbReference type="PIRNR" id="PIRNR016262"/>
    </source>
</evidence>
<sequence length="218" mass="23534">MRDGVEWRVEQALLAYPIALTAMDARAAAIRAGSAAELIWLLEHPPLYTAGTSAEPAELIDPRFPVHRSGRGGRYTYHGPGQRVGYVQLDLARRGRDVRAYVHALESWVIATLGDLGIAAYAVPERIGIWTRDGGHEAKIGAIGVRVRQWVTMHGFSVNLSPDLAHFGGIVPCGLADFAVTSAEQLGKTIAPATFDAALALRFPAFLRALSNHGNFKA</sequence>
<dbReference type="InterPro" id="IPR000544">
    <property type="entry name" value="Octanoyltransferase"/>
</dbReference>
<dbReference type="GO" id="GO:0009249">
    <property type="term" value="P:protein lipoylation"/>
    <property type="evidence" value="ECO:0007669"/>
    <property type="project" value="InterPro"/>
</dbReference>
<evidence type="ECO:0000259" key="10">
    <source>
        <dbReference type="PROSITE" id="PS51733"/>
    </source>
</evidence>
<evidence type="ECO:0000256" key="9">
    <source>
        <dbReference type="PIRSR" id="PIRSR016262-3"/>
    </source>
</evidence>
<evidence type="ECO:0000256" key="7">
    <source>
        <dbReference type="PIRSR" id="PIRSR016262-1"/>
    </source>
</evidence>
<dbReference type="PIRSF" id="PIRSF016262">
    <property type="entry name" value="LPLase"/>
    <property type="match status" value="1"/>
</dbReference>
<evidence type="ECO:0000256" key="2">
    <source>
        <dbReference type="ARBA" id="ARBA00022679"/>
    </source>
</evidence>
<gene>
    <name evidence="5 11" type="primary">lipB</name>
    <name evidence="11" type="ORF">FBR43_11285</name>
</gene>
<proteinExistence type="inferred from homology"/>
<comment type="similarity">
    <text evidence="5 6">Belongs to the LipB family.</text>
</comment>
<comment type="function">
    <text evidence="4 5 6">Catalyzes the transfer of endogenously produced octanoic acid from octanoyl-acyl-carrier-protein onto the lipoyl domains of lipoate-dependent enzymes. Lipoyl-ACP can also act as a substrate although octanoyl-ACP is likely to be the physiological substrate.</text>
</comment>
<dbReference type="PROSITE" id="PS01313">
    <property type="entry name" value="LIPB"/>
    <property type="match status" value="1"/>
</dbReference>
<evidence type="ECO:0000256" key="4">
    <source>
        <dbReference type="ARBA" id="ARBA00024732"/>
    </source>
</evidence>
<dbReference type="SUPFAM" id="SSF55681">
    <property type="entry name" value="Class II aaRS and biotin synthetases"/>
    <property type="match status" value="1"/>
</dbReference>
<evidence type="ECO:0000256" key="1">
    <source>
        <dbReference type="ARBA" id="ARBA00004821"/>
    </source>
</evidence>
<feature type="domain" description="BPL/LPL catalytic" evidence="10">
    <location>
        <begin position="33"/>
        <end position="211"/>
    </location>
</feature>
<name>A0A4U1L5Y3_9SPHN</name>
<dbReference type="Proteomes" id="UP000309138">
    <property type="component" value="Unassembled WGS sequence"/>
</dbReference>
<dbReference type="HAMAP" id="MF_00013">
    <property type="entry name" value="LipB"/>
    <property type="match status" value="1"/>
</dbReference>
<keyword evidence="5" id="KW-0963">Cytoplasm</keyword>
<feature type="site" description="Lowers pKa of active site Cys" evidence="5 9">
    <location>
        <position position="139"/>
    </location>
</feature>
<feature type="binding site" evidence="5 8">
    <location>
        <begin position="142"/>
        <end position="144"/>
    </location>
    <ligand>
        <name>substrate</name>
    </ligand>
</feature>
<feature type="active site" description="Acyl-thioester intermediate" evidence="5 7">
    <location>
        <position position="173"/>
    </location>
</feature>
<comment type="caution">
    <text evidence="11">The sequence shown here is derived from an EMBL/GenBank/DDBJ whole genome shotgun (WGS) entry which is preliminary data.</text>
</comment>
<dbReference type="PROSITE" id="PS51733">
    <property type="entry name" value="BPL_LPL_CATALYTIC"/>
    <property type="match status" value="1"/>
</dbReference>
<dbReference type="CDD" id="cd16444">
    <property type="entry name" value="LipB"/>
    <property type="match status" value="1"/>
</dbReference>
<keyword evidence="12" id="KW-1185">Reference proteome</keyword>
<evidence type="ECO:0000256" key="8">
    <source>
        <dbReference type="PIRSR" id="PIRSR016262-2"/>
    </source>
</evidence>
<dbReference type="GO" id="GO:0033819">
    <property type="term" value="F:lipoyl(octanoyl) transferase activity"/>
    <property type="evidence" value="ECO:0007669"/>
    <property type="project" value="UniProtKB-EC"/>
</dbReference>
<comment type="miscellaneous">
    <text evidence="5">In the reaction, the free carboxyl group of octanoic acid is attached via an amide linkage to the epsilon-amino group of a specific lysine residue of lipoyl domains of lipoate-dependent enzymes.</text>
</comment>
<keyword evidence="2 5" id="KW-0808">Transferase</keyword>
<dbReference type="InterPro" id="IPR004143">
    <property type="entry name" value="BPL_LPL_catalytic"/>
</dbReference>
<dbReference type="PANTHER" id="PTHR10993:SF7">
    <property type="entry name" value="LIPOYLTRANSFERASE 2, MITOCHONDRIAL-RELATED"/>
    <property type="match status" value="1"/>
</dbReference>
<evidence type="ECO:0000313" key="11">
    <source>
        <dbReference type="EMBL" id="TKD52252.1"/>
    </source>
</evidence>
<dbReference type="PANTHER" id="PTHR10993">
    <property type="entry name" value="OCTANOYLTRANSFERASE"/>
    <property type="match status" value="1"/>
</dbReference>
<evidence type="ECO:0000256" key="3">
    <source>
        <dbReference type="ARBA" id="ARBA00023315"/>
    </source>
</evidence>
<evidence type="ECO:0000256" key="5">
    <source>
        <dbReference type="HAMAP-Rule" id="MF_00013"/>
    </source>
</evidence>
<keyword evidence="3 5" id="KW-0012">Acyltransferase</keyword>
<comment type="catalytic activity">
    <reaction evidence="5 6">
        <text>octanoyl-[ACP] + L-lysyl-[protein] = N(6)-octanoyl-L-lysyl-[protein] + holo-[ACP] + H(+)</text>
        <dbReference type="Rhea" id="RHEA:17665"/>
        <dbReference type="Rhea" id="RHEA-COMP:9636"/>
        <dbReference type="Rhea" id="RHEA-COMP:9685"/>
        <dbReference type="Rhea" id="RHEA-COMP:9752"/>
        <dbReference type="Rhea" id="RHEA-COMP:9928"/>
        <dbReference type="ChEBI" id="CHEBI:15378"/>
        <dbReference type="ChEBI" id="CHEBI:29969"/>
        <dbReference type="ChEBI" id="CHEBI:64479"/>
        <dbReference type="ChEBI" id="CHEBI:78463"/>
        <dbReference type="ChEBI" id="CHEBI:78809"/>
        <dbReference type="EC" id="2.3.1.181"/>
    </reaction>
</comment>
<dbReference type="GO" id="GO:0005737">
    <property type="term" value="C:cytoplasm"/>
    <property type="evidence" value="ECO:0007669"/>
    <property type="project" value="UniProtKB-SubCell"/>
</dbReference>
<comment type="subcellular location">
    <subcellularLocation>
        <location evidence="5">Cytoplasm</location>
    </subcellularLocation>
</comment>
<dbReference type="EC" id="2.3.1.181" evidence="5 6"/>
<dbReference type="Gene3D" id="3.30.930.10">
    <property type="entry name" value="Bira Bifunctional Protein, Domain 2"/>
    <property type="match status" value="1"/>
</dbReference>
<dbReference type="EMBL" id="SWKR01000002">
    <property type="protein sequence ID" value="TKD52252.1"/>
    <property type="molecule type" value="Genomic_DNA"/>
</dbReference>
<dbReference type="InterPro" id="IPR045864">
    <property type="entry name" value="aa-tRNA-synth_II/BPL/LPL"/>
</dbReference>
<dbReference type="UniPathway" id="UPA00538">
    <property type="reaction ID" value="UER00592"/>
</dbReference>
<feature type="binding site" evidence="5 8">
    <location>
        <begin position="155"/>
        <end position="157"/>
    </location>
    <ligand>
        <name>substrate</name>
    </ligand>
</feature>
<organism evidence="11 12">
    <name type="scientific">Sphingomonas baiyangensis</name>
    <dbReference type="NCBI Taxonomy" id="2572576"/>
    <lineage>
        <taxon>Bacteria</taxon>
        <taxon>Pseudomonadati</taxon>
        <taxon>Pseudomonadota</taxon>
        <taxon>Alphaproteobacteria</taxon>
        <taxon>Sphingomonadales</taxon>
        <taxon>Sphingomonadaceae</taxon>
        <taxon>Sphingomonas</taxon>
    </lineage>
</organism>
<evidence type="ECO:0000313" key="12">
    <source>
        <dbReference type="Proteomes" id="UP000309138"/>
    </source>
</evidence>
<dbReference type="Pfam" id="PF21948">
    <property type="entry name" value="LplA-B_cat"/>
    <property type="match status" value="1"/>
</dbReference>
<dbReference type="NCBIfam" id="TIGR00214">
    <property type="entry name" value="lipB"/>
    <property type="match status" value="1"/>
</dbReference>
<comment type="pathway">
    <text evidence="1 5 6">Protein modification; protein lipoylation via endogenous pathway; protein N(6)-(lipoyl)lysine from octanoyl-[acyl-carrier-protein]: step 1/2.</text>
</comment>
<dbReference type="InterPro" id="IPR020605">
    <property type="entry name" value="Octanoyltransferase_CS"/>
</dbReference>